<dbReference type="AlphaFoldDB" id="A0A4Y1RW73"/>
<keyword evidence="6" id="KW-0496">Mitochondrion</keyword>
<dbReference type="GO" id="GO:0016020">
    <property type="term" value="C:membrane"/>
    <property type="evidence" value="ECO:0007669"/>
    <property type="project" value="UniProtKB-SubCell"/>
</dbReference>
<accession>A0A4Y1RW73</accession>
<keyword evidence="3" id="KW-0812">Transmembrane</keyword>
<dbReference type="EMBL" id="AP019303">
    <property type="protein sequence ID" value="BBH07996.1"/>
    <property type="molecule type" value="Genomic_DNA"/>
</dbReference>
<evidence type="ECO:0000256" key="7">
    <source>
        <dbReference type="ARBA" id="ARBA00023136"/>
    </source>
</evidence>
<sequence>MGEDDDDADAMATNKSTEKEKGPEKVSNKGRSCKGTLYYSTALKSKAYNPICLGVPRTLPQVPDSVVAATEMEASKEDRHLADFRYACAGYSMYLDRIKEDPSQKNTSELPVCVGLELLVGKRIHKTSPAAAPLSTHVHHKEDAREVPQTQRHQPPTQSAGTVFLNKFSRNADLVASGVTKNVYKVTGVSLTKPVRVAEDNHSEIRFCRNRIRMAAAAACKRVGQLGTNSGFGLSGFGGPAASKVAVSPSLEYRHLDCRLISQLVKSNGKRLFLVDTLALVRRLEGQGVPSKHAEAITAAITEVLNDSLENVSNSFVSKGEMQKTEMIQESNLSKFKSEIQSAQGHHFSLLQHETEKLRNDIEKMRSELRYEIDKVTAGQRLDLNLERGRIREELSNQNAETNNLTNKLDREIHALRAQVEAAKYDVIKYCIGTLVSISAVGLAVLRILL</sequence>
<evidence type="ECO:0000256" key="5">
    <source>
        <dbReference type="ARBA" id="ARBA00023054"/>
    </source>
</evidence>
<dbReference type="Pfam" id="PF07798">
    <property type="entry name" value="CCDC90-like"/>
    <property type="match status" value="1"/>
</dbReference>
<dbReference type="FunFam" id="1.20.5.340:FF:000029">
    <property type="entry name" value="Coiled-coil domain-containing protein 90-like"/>
    <property type="match status" value="1"/>
</dbReference>
<evidence type="ECO:0000259" key="10">
    <source>
        <dbReference type="Pfam" id="PF26631"/>
    </source>
</evidence>
<proteinExistence type="predicted"/>
<name>A0A4Y1RW73_PRUDU</name>
<evidence type="ECO:0000313" key="11">
    <source>
        <dbReference type="EMBL" id="BBH07996.1"/>
    </source>
</evidence>
<dbReference type="PANTHER" id="PTHR14360">
    <property type="entry name" value="PROTEIN FMP32, MITOCHONDRIAL"/>
    <property type="match status" value="1"/>
</dbReference>
<dbReference type="GO" id="GO:0005739">
    <property type="term" value="C:mitochondrion"/>
    <property type="evidence" value="ECO:0007669"/>
    <property type="project" value="UniProtKB-SubCell"/>
</dbReference>
<keyword evidence="7" id="KW-0472">Membrane</keyword>
<keyword evidence="5 8" id="KW-0175">Coiled coil</keyword>
<dbReference type="Pfam" id="PF26631">
    <property type="entry name" value="DUF8204"/>
    <property type="match status" value="1"/>
</dbReference>
<dbReference type="InterPro" id="IPR058517">
    <property type="entry name" value="DUF8204"/>
</dbReference>
<evidence type="ECO:0000256" key="2">
    <source>
        <dbReference type="ARBA" id="ARBA00004370"/>
    </source>
</evidence>
<feature type="compositionally biased region" description="Basic and acidic residues" evidence="9">
    <location>
        <begin position="16"/>
        <end position="27"/>
    </location>
</feature>
<feature type="domain" description="DUF8204" evidence="10">
    <location>
        <begin position="29"/>
        <end position="119"/>
    </location>
</feature>
<evidence type="ECO:0000256" key="4">
    <source>
        <dbReference type="ARBA" id="ARBA00022989"/>
    </source>
</evidence>
<evidence type="ECO:0000256" key="6">
    <source>
        <dbReference type="ARBA" id="ARBA00023128"/>
    </source>
</evidence>
<dbReference type="Gene3D" id="1.20.5.340">
    <property type="match status" value="1"/>
</dbReference>
<feature type="region of interest" description="Disordered" evidence="9">
    <location>
        <begin position="1"/>
        <end position="30"/>
    </location>
</feature>
<dbReference type="InterPro" id="IPR024461">
    <property type="entry name" value="CCDC90-like"/>
</dbReference>
<protein>
    <recommendedName>
        <fullName evidence="10">DUF8204 domain-containing protein</fullName>
    </recommendedName>
</protein>
<evidence type="ECO:0000256" key="8">
    <source>
        <dbReference type="SAM" id="Coils"/>
    </source>
</evidence>
<evidence type="ECO:0000256" key="9">
    <source>
        <dbReference type="SAM" id="MobiDB-lite"/>
    </source>
</evidence>
<evidence type="ECO:0000256" key="1">
    <source>
        <dbReference type="ARBA" id="ARBA00004173"/>
    </source>
</evidence>
<reference evidence="11" key="1">
    <citation type="journal article" date="2019" name="Science">
        <title>Mutation of a bHLH transcription factor allowed almond domestication.</title>
        <authorList>
            <person name="Sanchez-Perez R."/>
            <person name="Pavan S."/>
            <person name="Mazzeo R."/>
            <person name="Moldovan C."/>
            <person name="Aiese Cigliano R."/>
            <person name="Del Cueto J."/>
            <person name="Ricciardi F."/>
            <person name="Lotti C."/>
            <person name="Ricciardi L."/>
            <person name="Dicenta F."/>
            <person name="Lopez-Marques R.L."/>
            <person name="Lindberg Moller B."/>
        </authorList>
    </citation>
    <scope>NUCLEOTIDE SEQUENCE</scope>
</reference>
<keyword evidence="4" id="KW-1133">Transmembrane helix</keyword>
<comment type="subcellular location">
    <subcellularLocation>
        <location evidence="2">Membrane</location>
    </subcellularLocation>
    <subcellularLocation>
        <location evidence="1">Mitochondrion</location>
    </subcellularLocation>
</comment>
<gene>
    <name evidence="11" type="ORF">Prudu_020069</name>
</gene>
<evidence type="ECO:0000256" key="3">
    <source>
        <dbReference type="ARBA" id="ARBA00022692"/>
    </source>
</evidence>
<organism evidence="11">
    <name type="scientific">Prunus dulcis</name>
    <name type="common">Almond</name>
    <name type="synonym">Amygdalus dulcis</name>
    <dbReference type="NCBI Taxonomy" id="3755"/>
    <lineage>
        <taxon>Eukaryota</taxon>
        <taxon>Viridiplantae</taxon>
        <taxon>Streptophyta</taxon>
        <taxon>Embryophyta</taxon>
        <taxon>Tracheophyta</taxon>
        <taxon>Spermatophyta</taxon>
        <taxon>Magnoliopsida</taxon>
        <taxon>eudicotyledons</taxon>
        <taxon>Gunneridae</taxon>
        <taxon>Pentapetalae</taxon>
        <taxon>rosids</taxon>
        <taxon>fabids</taxon>
        <taxon>Rosales</taxon>
        <taxon>Rosaceae</taxon>
        <taxon>Amygdaloideae</taxon>
        <taxon>Amygdaleae</taxon>
        <taxon>Prunus</taxon>
    </lineage>
</organism>
<feature type="coiled-coil region" evidence="8">
    <location>
        <begin position="392"/>
        <end position="419"/>
    </location>
</feature>
<dbReference type="PANTHER" id="PTHR14360:SF27">
    <property type="entry name" value="COILED-COIL 90B-LIKE PROTEIN (DUF1640)"/>
    <property type="match status" value="1"/>
</dbReference>